<organism evidence="3 4">
    <name type="scientific">Peredibacter starrii</name>
    <dbReference type="NCBI Taxonomy" id="28202"/>
    <lineage>
        <taxon>Bacteria</taxon>
        <taxon>Pseudomonadati</taxon>
        <taxon>Bdellovibrionota</taxon>
        <taxon>Bacteriovoracia</taxon>
        <taxon>Bacteriovoracales</taxon>
        <taxon>Bacteriovoracaceae</taxon>
        <taxon>Peredibacter</taxon>
    </lineage>
</organism>
<evidence type="ECO:0000256" key="2">
    <source>
        <dbReference type="SAM" id="SignalP"/>
    </source>
</evidence>
<evidence type="ECO:0000313" key="3">
    <source>
        <dbReference type="EMBL" id="WPU64565.1"/>
    </source>
</evidence>
<evidence type="ECO:0000256" key="1">
    <source>
        <dbReference type="SAM" id="MobiDB-lite"/>
    </source>
</evidence>
<keyword evidence="4" id="KW-1185">Reference proteome</keyword>
<accession>A0AAX4HN01</accession>
<evidence type="ECO:0000313" key="4">
    <source>
        <dbReference type="Proteomes" id="UP001324634"/>
    </source>
</evidence>
<gene>
    <name evidence="3" type="ORF">SOO65_17875</name>
</gene>
<dbReference type="AlphaFoldDB" id="A0AAX4HN01"/>
<dbReference type="EMBL" id="CP139487">
    <property type="protein sequence ID" value="WPU64565.1"/>
    <property type="molecule type" value="Genomic_DNA"/>
</dbReference>
<feature type="signal peptide" evidence="2">
    <location>
        <begin position="1"/>
        <end position="21"/>
    </location>
</feature>
<feature type="chain" id="PRO_5043679771" evidence="2">
    <location>
        <begin position="22"/>
        <end position="315"/>
    </location>
</feature>
<feature type="region of interest" description="Disordered" evidence="1">
    <location>
        <begin position="291"/>
        <end position="315"/>
    </location>
</feature>
<protein>
    <submittedName>
        <fullName evidence="3">Uncharacterized protein</fullName>
    </submittedName>
</protein>
<dbReference type="KEGG" id="psti:SOO65_17875"/>
<feature type="compositionally biased region" description="Basic and acidic residues" evidence="1">
    <location>
        <begin position="291"/>
        <end position="306"/>
    </location>
</feature>
<keyword evidence="2" id="KW-0732">Signal</keyword>
<sequence>MKNTIHFILIITSLFSGIAFGQSEITDQFCDNTFTNKKLISNWRVVKKEKRKEFCAEVECTGPEGEMKRERCFYQRPEHPNLILMNQEDQIRTDKLASYKGRLFEHVLKVGDTCFEECRPVERTLMGIKRKDIYGMERESCMTCFSKRKDITFDDSYEYPEIGRRLYYGEKCHYICKDKPGEFSFTPRVLTEECKQCVGTRFEYLSTKRGACLEVDSDRAMRPVPQHFCSQKGIDLFVTKYTQGSPYNWKSMLFKVKPDCFEVDDQTNGAIFKITVDQKYCEPKNEVLDTDRVEGKDVRPSTDKSKNSNSKASKQ</sequence>
<proteinExistence type="predicted"/>
<dbReference type="Proteomes" id="UP001324634">
    <property type="component" value="Chromosome"/>
</dbReference>
<dbReference type="RefSeq" id="WP_321393587.1">
    <property type="nucleotide sequence ID" value="NZ_CP139487.1"/>
</dbReference>
<reference evidence="3 4" key="1">
    <citation type="submission" date="2023-11" db="EMBL/GenBank/DDBJ databases">
        <title>Peredibacter starrii A3.12.</title>
        <authorList>
            <person name="Mitchell R.J."/>
        </authorList>
    </citation>
    <scope>NUCLEOTIDE SEQUENCE [LARGE SCALE GENOMIC DNA]</scope>
    <source>
        <strain evidence="3 4">A3.12</strain>
    </source>
</reference>
<name>A0AAX4HN01_9BACT</name>